<keyword evidence="2" id="KW-1185">Reference proteome</keyword>
<dbReference type="GO" id="GO:0048367">
    <property type="term" value="P:shoot system development"/>
    <property type="evidence" value="ECO:0007669"/>
    <property type="project" value="InterPro"/>
</dbReference>
<dbReference type="OrthoDB" id="1701699at2759"/>
<organism evidence="1 2">
    <name type="scientific">Gossypium stocksii</name>
    <dbReference type="NCBI Taxonomy" id="47602"/>
    <lineage>
        <taxon>Eukaryota</taxon>
        <taxon>Viridiplantae</taxon>
        <taxon>Streptophyta</taxon>
        <taxon>Embryophyta</taxon>
        <taxon>Tracheophyta</taxon>
        <taxon>Spermatophyta</taxon>
        <taxon>Magnoliopsida</taxon>
        <taxon>eudicotyledons</taxon>
        <taxon>Gunneridae</taxon>
        <taxon>Pentapetalae</taxon>
        <taxon>rosids</taxon>
        <taxon>malvids</taxon>
        <taxon>Malvales</taxon>
        <taxon>Malvaceae</taxon>
        <taxon>Malvoideae</taxon>
        <taxon>Gossypium</taxon>
    </lineage>
</organism>
<dbReference type="Proteomes" id="UP000828251">
    <property type="component" value="Unassembled WGS sequence"/>
</dbReference>
<dbReference type="InterPro" id="IPR004320">
    <property type="entry name" value="BPS1_pln"/>
</dbReference>
<dbReference type="AlphaFoldDB" id="A0A9D4AIJ0"/>
<protein>
    <submittedName>
        <fullName evidence="1">Uncharacterized protein</fullName>
    </submittedName>
</protein>
<reference evidence="1 2" key="1">
    <citation type="journal article" date="2021" name="Plant Biotechnol. J.">
        <title>Multi-omics assisted identification of the key and species-specific regulatory components of drought-tolerant mechanisms in Gossypium stocksii.</title>
        <authorList>
            <person name="Yu D."/>
            <person name="Ke L."/>
            <person name="Zhang D."/>
            <person name="Wu Y."/>
            <person name="Sun Y."/>
            <person name="Mei J."/>
            <person name="Sun J."/>
            <person name="Sun Y."/>
        </authorList>
    </citation>
    <scope>NUCLEOTIDE SEQUENCE [LARGE SCALE GENOMIC DNA]</scope>
    <source>
        <strain evidence="2">cv. E1</strain>
        <tissue evidence="1">Leaf</tissue>
    </source>
</reference>
<dbReference type="Pfam" id="PF03087">
    <property type="entry name" value="BPS1"/>
    <property type="match status" value="2"/>
</dbReference>
<dbReference type="PANTHER" id="PTHR33070:SF115">
    <property type="entry name" value="T23E18.15"/>
    <property type="match status" value="1"/>
</dbReference>
<sequence length="286" mass="32416">MTEGLQGLESSIRRRTGRESCLEGEIRAYMVTRKEMNKMIRNLEGMDRKCKSVVLDNDSEMVGVVNMLREAEEISLSVFDSLLSFLLLRKLRSKPTGWPIVSKLLHSRRALCDRMEATEAEKLEVELSLLKSSKDIKLEQVQKLLIDLEAFQATIKETEGDLGCFFRQLLKTRLAIRISPVVADVEDKLCRLRALEATSSSPSSLCKNLAALKEMYECSDNLLQLQATHKPFSNERRHDKLLDDMLDGSLKLLGNAAHPMMLFLRSKVVFEILNRPSAGRFVANQA</sequence>
<dbReference type="EMBL" id="JAIQCV010000002">
    <property type="protein sequence ID" value="KAH1121491.1"/>
    <property type="molecule type" value="Genomic_DNA"/>
</dbReference>
<comment type="caution">
    <text evidence="1">The sequence shown here is derived from an EMBL/GenBank/DDBJ whole genome shotgun (WGS) entry which is preliminary data.</text>
</comment>
<accession>A0A9D4AIJ0</accession>
<dbReference type="PANTHER" id="PTHR33070">
    <property type="entry name" value="OS06G0725500 PROTEIN"/>
    <property type="match status" value="1"/>
</dbReference>
<gene>
    <name evidence="1" type="ORF">J1N35_004651</name>
</gene>
<evidence type="ECO:0000313" key="1">
    <source>
        <dbReference type="EMBL" id="KAH1121491.1"/>
    </source>
</evidence>
<evidence type="ECO:0000313" key="2">
    <source>
        <dbReference type="Proteomes" id="UP000828251"/>
    </source>
</evidence>
<dbReference type="GO" id="GO:0048364">
    <property type="term" value="P:root development"/>
    <property type="evidence" value="ECO:0007669"/>
    <property type="project" value="InterPro"/>
</dbReference>
<name>A0A9D4AIJ0_9ROSI</name>
<proteinExistence type="predicted"/>